<name>A0A6A6E561_9PEZI</name>
<dbReference type="AlphaFoldDB" id="A0A6A6E561"/>
<dbReference type="InterPro" id="IPR050863">
    <property type="entry name" value="CenT-Element_Derived"/>
</dbReference>
<sequence>MKDVGDSCKALIDVQDEKAWCIQSGDRDWVSVIEAIGMSGLSPPPFVIFSGKQIQHSWIDASIDPGTVIQVSPAGWTDREIALRWIRHFDQYTRSRTAGNYRLLILDGHNSHISIEFVQFCEEAKILPLCLPHSTHALQPLDLGIFSPLAKAYKEVRDSLFGTEQINNNQFLIFFQRARQKAITKHNIASAWRKAGLFPYNPSSVLQEYRPKISPFISLTNENGVRVDIQATQDQSEKINQLVAEMLQGVPRQFHSPIKHLKNIGLTALADRSALQILNNSLAEKQKKGRKNRTKKHFGDARALPVEQCLKEKEAREARERQELDAKERVVALRGKVRLAKLAWNELPMSFDVFTVDI</sequence>
<feature type="domain" description="DDE-1" evidence="1">
    <location>
        <begin position="28"/>
        <end position="192"/>
    </location>
</feature>
<evidence type="ECO:0000313" key="2">
    <source>
        <dbReference type="EMBL" id="KAF2185006.1"/>
    </source>
</evidence>
<dbReference type="Pfam" id="PF03184">
    <property type="entry name" value="DDE_1"/>
    <property type="match status" value="1"/>
</dbReference>
<dbReference type="Proteomes" id="UP000800200">
    <property type="component" value="Unassembled WGS sequence"/>
</dbReference>
<evidence type="ECO:0000313" key="3">
    <source>
        <dbReference type="Proteomes" id="UP000800200"/>
    </source>
</evidence>
<gene>
    <name evidence="2" type="ORF">K469DRAFT_577309</name>
</gene>
<dbReference type="GO" id="GO:0005634">
    <property type="term" value="C:nucleus"/>
    <property type="evidence" value="ECO:0007669"/>
    <property type="project" value="TreeGrafter"/>
</dbReference>
<dbReference type="PANTHER" id="PTHR19303:SF74">
    <property type="entry name" value="POGO TRANSPOSABLE ELEMENT WITH KRAB DOMAIN"/>
    <property type="match status" value="1"/>
</dbReference>
<accession>A0A6A6E561</accession>
<evidence type="ECO:0000259" key="1">
    <source>
        <dbReference type="Pfam" id="PF03184"/>
    </source>
</evidence>
<protein>
    <submittedName>
        <fullName evidence="2">DDE-domain-containing protein</fullName>
    </submittedName>
</protein>
<proteinExistence type="predicted"/>
<dbReference type="PANTHER" id="PTHR19303">
    <property type="entry name" value="TRANSPOSON"/>
    <property type="match status" value="1"/>
</dbReference>
<keyword evidence="3" id="KW-1185">Reference proteome</keyword>
<dbReference type="EMBL" id="ML994635">
    <property type="protein sequence ID" value="KAF2185006.1"/>
    <property type="molecule type" value="Genomic_DNA"/>
</dbReference>
<organism evidence="2 3">
    <name type="scientific">Zopfia rhizophila CBS 207.26</name>
    <dbReference type="NCBI Taxonomy" id="1314779"/>
    <lineage>
        <taxon>Eukaryota</taxon>
        <taxon>Fungi</taxon>
        <taxon>Dikarya</taxon>
        <taxon>Ascomycota</taxon>
        <taxon>Pezizomycotina</taxon>
        <taxon>Dothideomycetes</taxon>
        <taxon>Dothideomycetes incertae sedis</taxon>
        <taxon>Zopfiaceae</taxon>
        <taxon>Zopfia</taxon>
    </lineage>
</organism>
<dbReference type="InterPro" id="IPR004875">
    <property type="entry name" value="DDE_SF_endonuclease_dom"/>
</dbReference>
<reference evidence="2" key="1">
    <citation type="journal article" date="2020" name="Stud. Mycol.">
        <title>101 Dothideomycetes genomes: a test case for predicting lifestyles and emergence of pathogens.</title>
        <authorList>
            <person name="Haridas S."/>
            <person name="Albert R."/>
            <person name="Binder M."/>
            <person name="Bloem J."/>
            <person name="Labutti K."/>
            <person name="Salamov A."/>
            <person name="Andreopoulos B."/>
            <person name="Baker S."/>
            <person name="Barry K."/>
            <person name="Bills G."/>
            <person name="Bluhm B."/>
            <person name="Cannon C."/>
            <person name="Castanera R."/>
            <person name="Culley D."/>
            <person name="Daum C."/>
            <person name="Ezra D."/>
            <person name="Gonzalez J."/>
            <person name="Henrissat B."/>
            <person name="Kuo A."/>
            <person name="Liang C."/>
            <person name="Lipzen A."/>
            <person name="Lutzoni F."/>
            <person name="Magnuson J."/>
            <person name="Mondo S."/>
            <person name="Nolan M."/>
            <person name="Ohm R."/>
            <person name="Pangilinan J."/>
            <person name="Park H.-J."/>
            <person name="Ramirez L."/>
            <person name="Alfaro M."/>
            <person name="Sun H."/>
            <person name="Tritt A."/>
            <person name="Yoshinaga Y."/>
            <person name="Zwiers L.-H."/>
            <person name="Turgeon B."/>
            <person name="Goodwin S."/>
            <person name="Spatafora J."/>
            <person name="Crous P."/>
            <person name="Grigoriev I."/>
        </authorList>
    </citation>
    <scope>NUCLEOTIDE SEQUENCE</scope>
    <source>
        <strain evidence="2">CBS 207.26</strain>
    </source>
</reference>
<dbReference type="GO" id="GO:0003677">
    <property type="term" value="F:DNA binding"/>
    <property type="evidence" value="ECO:0007669"/>
    <property type="project" value="TreeGrafter"/>
</dbReference>
<dbReference type="OrthoDB" id="5425161at2759"/>